<keyword evidence="3" id="KW-1185">Reference proteome</keyword>
<evidence type="ECO:0000313" key="2">
    <source>
        <dbReference type="EMBL" id="BAS75552.1"/>
    </source>
</evidence>
<dbReference type="ExpressionAtlas" id="A0A0P0VB71">
    <property type="expression patterns" value="baseline and differential"/>
</dbReference>
<proteinExistence type="predicted"/>
<reference evidence="2 3" key="2">
    <citation type="journal article" date="2013" name="Plant Cell Physiol.">
        <title>Rice Annotation Project Database (RAP-DB): an integrative and interactive database for rice genomics.</title>
        <authorList>
            <person name="Sakai H."/>
            <person name="Lee S.S."/>
            <person name="Tanaka T."/>
            <person name="Numa H."/>
            <person name="Kim J."/>
            <person name="Kawahara Y."/>
            <person name="Wakimoto H."/>
            <person name="Yang C.C."/>
            <person name="Iwamoto M."/>
            <person name="Abe T."/>
            <person name="Yamada Y."/>
            <person name="Muto A."/>
            <person name="Inokuchi H."/>
            <person name="Ikemura T."/>
            <person name="Matsumoto T."/>
            <person name="Sasaki T."/>
            <person name="Itoh T."/>
        </authorList>
    </citation>
    <scope>NUCLEOTIDE SEQUENCE [LARGE SCALE GENOMIC DNA]</scope>
    <source>
        <strain evidence="3">cv. Nipponbare</strain>
    </source>
</reference>
<dbReference type="AlphaFoldDB" id="A0A0P0VB71"/>
<dbReference type="Proteomes" id="UP000059680">
    <property type="component" value="Chromosome 1"/>
</dbReference>
<keyword evidence="1" id="KW-0472">Membrane</keyword>
<evidence type="ECO:0000313" key="3">
    <source>
        <dbReference type="Proteomes" id="UP000059680"/>
    </source>
</evidence>
<evidence type="ECO:0000256" key="1">
    <source>
        <dbReference type="SAM" id="Phobius"/>
    </source>
</evidence>
<reference evidence="2 3" key="3">
    <citation type="journal article" date="2013" name="Rice">
        <title>Improvement of the Oryza sativa Nipponbare reference genome using next generation sequence and optical map data.</title>
        <authorList>
            <person name="Kawahara Y."/>
            <person name="de la Bastide M."/>
            <person name="Hamilton J.P."/>
            <person name="Kanamori H."/>
            <person name="McCombie W.R."/>
            <person name="Ouyang S."/>
            <person name="Schwartz D.C."/>
            <person name="Tanaka T."/>
            <person name="Wu J."/>
            <person name="Zhou S."/>
            <person name="Childs K.L."/>
            <person name="Davidson R.M."/>
            <person name="Lin H."/>
            <person name="Quesada-Ocampo L."/>
            <person name="Vaillancourt B."/>
            <person name="Sakai H."/>
            <person name="Lee S.S."/>
            <person name="Kim J."/>
            <person name="Numa H."/>
            <person name="Itoh T."/>
            <person name="Buell C.R."/>
            <person name="Matsumoto T."/>
        </authorList>
    </citation>
    <scope>NUCLEOTIDE SEQUENCE [LARGE SCALE GENOMIC DNA]</scope>
    <source>
        <strain evidence="3">cv. Nipponbare</strain>
    </source>
</reference>
<feature type="non-terminal residue" evidence="2">
    <location>
        <position position="1"/>
    </location>
</feature>
<dbReference type="EMBL" id="AP014957">
    <property type="protein sequence ID" value="BAS75552.1"/>
    <property type="molecule type" value="Genomic_DNA"/>
</dbReference>
<organism evidence="2 3">
    <name type="scientific">Oryza sativa subsp. japonica</name>
    <name type="common">Rice</name>
    <dbReference type="NCBI Taxonomy" id="39947"/>
    <lineage>
        <taxon>Eukaryota</taxon>
        <taxon>Viridiplantae</taxon>
        <taxon>Streptophyta</taxon>
        <taxon>Embryophyta</taxon>
        <taxon>Tracheophyta</taxon>
        <taxon>Spermatophyta</taxon>
        <taxon>Magnoliopsida</taxon>
        <taxon>Liliopsida</taxon>
        <taxon>Poales</taxon>
        <taxon>Poaceae</taxon>
        <taxon>BOP clade</taxon>
        <taxon>Oryzoideae</taxon>
        <taxon>Oryzeae</taxon>
        <taxon>Oryzinae</taxon>
        <taxon>Oryza</taxon>
        <taxon>Oryza sativa</taxon>
    </lineage>
</organism>
<protein>
    <submittedName>
        <fullName evidence="2">Os01g0880400 protein</fullName>
    </submittedName>
</protein>
<name>A0A0P0VB71_ORYSJ</name>
<keyword evidence="1" id="KW-0812">Transmembrane</keyword>
<reference evidence="3" key="1">
    <citation type="journal article" date="2005" name="Nature">
        <title>The map-based sequence of the rice genome.</title>
        <authorList>
            <consortium name="International rice genome sequencing project (IRGSP)"/>
            <person name="Matsumoto T."/>
            <person name="Wu J."/>
            <person name="Kanamori H."/>
            <person name="Katayose Y."/>
            <person name="Fujisawa M."/>
            <person name="Namiki N."/>
            <person name="Mizuno H."/>
            <person name="Yamamoto K."/>
            <person name="Antonio B.A."/>
            <person name="Baba T."/>
            <person name="Sakata K."/>
            <person name="Nagamura Y."/>
            <person name="Aoki H."/>
            <person name="Arikawa K."/>
            <person name="Arita K."/>
            <person name="Bito T."/>
            <person name="Chiden Y."/>
            <person name="Fujitsuka N."/>
            <person name="Fukunaka R."/>
            <person name="Hamada M."/>
            <person name="Harada C."/>
            <person name="Hayashi A."/>
            <person name="Hijishita S."/>
            <person name="Honda M."/>
            <person name="Hosokawa S."/>
            <person name="Ichikawa Y."/>
            <person name="Idonuma A."/>
            <person name="Iijima M."/>
            <person name="Ikeda M."/>
            <person name="Ikeno M."/>
            <person name="Ito K."/>
            <person name="Ito S."/>
            <person name="Ito T."/>
            <person name="Ito Y."/>
            <person name="Ito Y."/>
            <person name="Iwabuchi A."/>
            <person name="Kamiya K."/>
            <person name="Karasawa W."/>
            <person name="Kurita K."/>
            <person name="Katagiri S."/>
            <person name="Kikuta A."/>
            <person name="Kobayashi H."/>
            <person name="Kobayashi N."/>
            <person name="Machita K."/>
            <person name="Maehara T."/>
            <person name="Masukawa M."/>
            <person name="Mizubayashi T."/>
            <person name="Mukai Y."/>
            <person name="Nagasaki H."/>
            <person name="Nagata Y."/>
            <person name="Naito S."/>
            <person name="Nakashima M."/>
            <person name="Nakama Y."/>
            <person name="Nakamichi Y."/>
            <person name="Nakamura M."/>
            <person name="Meguro A."/>
            <person name="Negishi M."/>
            <person name="Ohta I."/>
            <person name="Ohta T."/>
            <person name="Okamoto M."/>
            <person name="Ono N."/>
            <person name="Saji S."/>
            <person name="Sakaguchi M."/>
            <person name="Sakai K."/>
            <person name="Shibata M."/>
            <person name="Shimokawa T."/>
            <person name="Song J."/>
            <person name="Takazaki Y."/>
            <person name="Terasawa K."/>
            <person name="Tsugane M."/>
            <person name="Tsuji K."/>
            <person name="Ueda S."/>
            <person name="Waki K."/>
            <person name="Yamagata H."/>
            <person name="Yamamoto M."/>
            <person name="Yamamoto S."/>
            <person name="Yamane H."/>
            <person name="Yoshiki S."/>
            <person name="Yoshihara R."/>
            <person name="Yukawa K."/>
            <person name="Zhong H."/>
            <person name="Yano M."/>
            <person name="Yuan Q."/>
            <person name="Ouyang S."/>
            <person name="Liu J."/>
            <person name="Jones K.M."/>
            <person name="Gansberger K."/>
            <person name="Moffat K."/>
            <person name="Hill J."/>
            <person name="Bera J."/>
            <person name="Fadrosh D."/>
            <person name="Jin S."/>
            <person name="Johri S."/>
            <person name="Kim M."/>
            <person name="Overton L."/>
            <person name="Reardon M."/>
            <person name="Tsitrin T."/>
            <person name="Vuong H."/>
            <person name="Weaver B."/>
            <person name="Ciecko A."/>
            <person name="Tallon L."/>
            <person name="Jackson J."/>
            <person name="Pai G."/>
            <person name="Aken S.V."/>
            <person name="Utterback T."/>
            <person name="Reidmuller S."/>
            <person name="Feldblyum T."/>
            <person name="Hsiao J."/>
            <person name="Zismann V."/>
            <person name="Iobst S."/>
            <person name="de Vazeille A.R."/>
            <person name="Buell C.R."/>
            <person name="Ying K."/>
            <person name="Li Y."/>
            <person name="Lu T."/>
            <person name="Huang Y."/>
            <person name="Zhao Q."/>
            <person name="Feng Q."/>
            <person name="Zhang L."/>
            <person name="Zhu J."/>
            <person name="Weng Q."/>
            <person name="Mu J."/>
            <person name="Lu Y."/>
            <person name="Fan D."/>
            <person name="Liu Y."/>
            <person name="Guan J."/>
            <person name="Zhang Y."/>
            <person name="Yu S."/>
            <person name="Liu X."/>
            <person name="Zhang Y."/>
            <person name="Hong G."/>
            <person name="Han B."/>
            <person name="Choisne N."/>
            <person name="Demange N."/>
            <person name="Orjeda G."/>
            <person name="Samain S."/>
            <person name="Cattolico L."/>
            <person name="Pelletier E."/>
            <person name="Couloux A."/>
            <person name="Segurens B."/>
            <person name="Wincker P."/>
            <person name="D'Hont A."/>
            <person name="Scarpelli C."/>
            <person name="Weissenbach J."/>
            <person name="Salanoubat M."/>
            <person name="Quetier F."/>
            <person name="Yu Y."/>
            <person name="Kim H.R."/>
            <person name="Rambo T."/>
            <person name="Currie J."/>
            <person name="Collura K."/>
            <person name="Luo M."/>
            <person name="Yang T."/>
            <person name="Ammiraju J.S.S."/>
            <person name="Engler F."/>
            <person name="Soderlund C."/>
            <person name="Wing R.A."/>
            <person name="Palmer L.E."/>
            <person name="de la Bastide M."/>
            <person name="Spiegel L."/>
            <person name="Nascimento L."/>
            <person name="Zutavern T."/>
            <person name="O'Shaughnessy A."/>
            <person name="Dike S."/>
            <person name="Dedhia N."/>
            <person name="Preston R."/>
            <person name="Balija V."/>
            <person name="McCombie W.R."/>
            <person name="Chow T."/>
            <person name="Chen H."/>
            <person name="Chung M."/>
            <person name="Chen C."/>
            <person name="Shaw J."/>
            <person name="Wu H."/>
            <person name="Hsiao K."/>
            <person name="Chao Y."/>
            <person name="Chu M."/>
            <person name="Cheng C."/>
            <person name="Hour A."/>
            <person name="Lee P."/>
            <person name="Lin S."/>
            <person name="Lin Y."/>
            <person name="Liou J."/>
            <person name="Liu S."/>
            <person name="Hsing Y."/>
            <person name="Raghuvanshi S."/>
            <person name="Mohanty A."/>
            <person name="Bharti A.K."/>
            <person name="Gaur A."/>
            <person name="Gupta V."/>
            <person name="Kumar D."/>
            <person name="Ravi V."/>
            <person name="Vij S."/>
            <person name="Kapur A."/>
            <person name="Khurana P."/>
            <person name="Khurana P."/>
            <person name="Khurana J.P."/>
            <person name="Tyagi A.K."/>
            <person name="Gaikwad K."/>
            <person name="Singh A."/>
            <person name="Dalal V."/>
            <person name="Srivastava S."/>
            <person name="Dixit A."/>
            <person name="Pal A.K."/>
            <person name="Ghazi I.A."/>
            <person name="Yadav M."/>
            <person name="Pandit A."/>
            <person name="Bhargava A."/>
            <person name="Sureshbabu K."/>
            <person name="Batra K."/>
            <person name="Sharma T.R."/>
            <person name="Mohapatra T."/>
            <person name="Singh N.K."/>
            <person name="Messing J."/>
            <person name="Nelson A.B."/>
            <person name="Fuks G."/>
            <person name="Kavchok S."/>
            <person name="Keizer G."/>
            <person name="Linton E."/>
            <person name="Llaca V."/>
            <person name="Song R."/>
            <person name="Tanyolac B."/>
            <person name="Young S."/>
            <person name="Ho-Il K."/>
            <person name="Hahn J.H."/>
            <person name="Sangsakoo G."/>
            <person name="Vanavichit A."/>
            <person name="de Mattos Luiz.A.T."/>
            <person name="Zimmer P.D."/>
            <person name="Malone G."/>
            <person name="Dellagostin O."/>
            <person name="de Oliveira A.C."/>
            <person name="Bevan M."/>
            <person name="Bancroft I."/>
            <person name="Minx P."/>
            <person name="Cordum H."/>
            <person name="Wilson R."/>
            <person name="Cheng Z."/>
            <person name="Jin W."/>
            <person name="Jiang J."/>
            <person name="Leong S.A."/>
            <person name="Iwama H."/>
            <person name="Gojobori T."/>
            <person name="Itoh T."/>
            <person name="Niimura Y."/>
            <person name="Fujii Y."/>
            <person name="Habara T."/>
            <person name="Sakai H."/>
            <person name="Sato Y."/>
            <person name="Wilson G."/>
            <person name="Kumar K."/>
            <person name="McCouch S."/>
            <person name="Juretic N."/>
            <person name="Hoen D."/>
            <person name="Wright S."/>
            <person name="Bruskiewich R."/>
            <person name="Bureau T."/>
            <person name="Miyao A."/>
            <person name="Hirochika H."/>
            <person name="Nishikawa T."/>
            <person name="Kadowaki K."/>
            <person name="Sugiura M."/>
            <person name="Burr B."/>
            <person name="Sasaki T."/>
        </authorList>
    </citation>
    <scope>NUCLEOTIDE SEQUENCE [LARGE SCALE GENOMIC DNA]</scope>
    <source>
        <strain evidence="3">cv. Nipponbare</strain>
    </source>
</reference>
<feature type="transmembrane region" description="Helical" evidence="1">
    <location>
        <begin position="7"/>
        <end position="29"/>
    </location>
</feature>
<gene>
    <name evidence="2" type="ordered locus">Os01g0880400</name>
    <name evidence="2" type="ORF">OSNPB_010880400</name>
</gene>
<sequence>LTADIILCFSFSFSFLFFCCFCFVCYQVADHDFFFLDSTTAACLHLGFSFSSSAPYTRLRGYRFCIIVYFAF</sequence>
<keyword evidence="1" id="KW-1133">Transmembrane helix</keyword>
<accession>A0A0P0VB71</accession>